<reference evidence="3" key="1">
    <citation type="submission" date="2023-12" db="EMBL/GenBank/DDBJ databases">
        <authorList>
            <person name="Brown T."/>
        </authorList>
    </citation>
    <scope>NUCLEOTIDE SEQUENCE</scope>
</reference>
<evidence type="ECO:0000256" key="1">
    <source>
        <dbReference type="SAM" id="MobiDB-lite"/>
    </source>
</evidence>
<feature type="region of interest" description="Disordered" evidence="1">
    <location>
        <begin position="83"/>
        <end position="102"/>
    </location>
</feature>
<name>A0ABN9ZRQ2_PIPNA</name>
<gene>
    <name evidence="3" type="ORF">MPIPNATIZW_LOCUS9246</name>
</gene>
<sequence>MPPAIQKPTLWGPGSDFYVDTGRLFTLSRDTAPLCNMKPANCFYVRFPVGSIAIVLFSLSCSLTLLMSLPQVAWQHKYLCKKKKKKRKKEKVNNDFLKNTPT</sequence>
<proteinExistence type="predicted"/>
<keyword evidence="2" id="KW-1133">Transmembrane helix</keyword>
<keyword evidence="2" id="KW-0472">Membrane</keyword>
<evidence type="ECO:0000313" key="3">
    <source>
        <dbReference type="EMBL" id="CAK6440940.1"/>
    </source>
</evidence>
<protein>
    <submittedName>
        <fullName evidence="3">Uncharacterized protein</fullName>
    </submittedName>
</protein>
<keyword evidence="2" id="KW-0812">Transmembrane</keyword>
<keyword evidence="4" id="KW-1185">Reference proteome</keyword>
<organism evidence="3 4">
    <name type="scientific">Pipistrellus nathusii</name>
    <name type="common">Nathusius' pipistrelle</name>
    <dbReference type="NCBI Taxonomy" id="59473"/>
    <lineage>
        <taxon>Eukaryota</taxon>
        <taxon>Metazoa</taxon>
        <taxon>Chordata</taxon>
        <taxon>Craniata</taxon>
        <taxon>Vertebrata</taxon>
        <taxon>Euteleostomi</taxon>
        <taxon>Mammalia</taxon>
        <taxon>Eutheria</taxon>
        <taxon>Laurasiatheria</taxon>
        <taxon>Chiroptera</taxon>
        <taxon>Yangochiroptera</taxon>
        <taxon>Vespertilionidae</taxon>
        <taxon>Pipistrellus</taxon>
    </lineage>
</organism>
<evidence type="ECO:0000313" key="4">
    <source>
        <dbReference type="Proteomes" id="UP001314169"/>
    </source>
</evidence>
<dbReference type="Proteomes" id="UP001314169">
    <property type="component" value="Chromosome 2"/>
</dbReference>
<evidence type="ECO:0000256" key="2">
    <source>
        <dbReference type="SAM" id="Phobius"/>
    </source>
</evidence>
<feature type="transmembrane region" description="Helical" evidence="2">
    <location>
        <begin position="52"/>
        <end position="74"/>
    </location>
</feature>
<accession>A0ABN9ZRQ2</accession>
<dbReference type="EMBL" id="OY882859">
    <property type="protein sequence ID" value="CAK6440940.1"/>
    <property type="molecule type" value="Genomic_DNA"/>
</dbReference>